<feature type="region of interest" description="Disordered" evidence="3">
    <location>
        <begin position="221"/>
        <end position="259"/>
    </location>
</feature>
<evidence type="ECO:0000256" key="1">
    <source>
        <dbReference type="ARBA" id="ARBA00004123"/>
    </source>
</evidence>
<feature type="region of interest" description="Disordered" evidence="3">
    <location>
        <begin position="680"/>
        <end position="702"/>
    </location>
</feature>
<dbReference type="STRING" id="307507.A0A2V0PD45"/>
<dbReference type="FunCoup" id="A0A2V0PD45">
    <property type="interactions" value="1725"/>
</dbReference>
<evidence type="ECO:0000313" key="4">
    <source>
        <dbReference type="EMBL" id="GBF95810.1"/>
    </source>
</evidence>
<evidence type="ECO:0008006" key="6">
    <source>
        <dbReference type="Google" id="ProtNLM"/>
    </source>
</evidence>
<evidence type="ECO:0000256" key="2">
    <source>
        <dbReference type="ARBA" id="ARBA00023242"/>
    </source>
</evidence>
<accession>A0A2V0PD45</accession>
<gene>
    <name evidence="4" type="ORF">Rsub_08246</name>
</gene>
<comment type="caution">
    <text evidence="4">The sequence shown here is derived from an EMBL/GenBank/DDBJ whole genome shotgun (WGS) entry which is preliminary data.</text>
</comment>
<keyword evidence="5" id="KW-1185">Reference proteome</keyword>
<organism evidence="4 5">
    <name type="scientific">Raphidocelis subcapitata</name>
    <dbReference type="NCBI Taxonomy" id="307507"/>
    <lineage>
        <taxon>Eukaryota</taxon>
        <taxon>Viridiplantae</taxon>
        <taxon>Chlorophyta</taxon>
        <taxon>core chlorophytes</taxon>
        <taxon>Chlorophyceae</taxon>
        <taxon>CS clade</taxon>
        <taxon>Sphaeropleales</taxon>
        <taxon>Selenastraceae</taxon>
        <taxon>Raphidocelis</taxon>
    </lineage>
</organism>
<protein>
    <recommendedName>
        <fullName evidence="6">Mini-chromosome maintenance complex-binding protein</fullName>
    </recommendedName>
</protein>
<dbReference type="Proteomes" id="UP000247498">
    <property type="component" value="Unassembled WGS sequence"/>
</dbReference>
<dbReference type="InterPro" id="IPR019140">
    <property type="entry name" value="MCM_complex-bd"/>
</dbReference>
<dbReference type="GO" id="GO:0005634">
    <property type="term" value="C:nucleus"/>
    <property type="evidence" value="ECO:0007669"/>
    <property type="project" value="UniProtKB-SubCell"/>
</dbReference>
<feature type="compositionally biased region" description="Basic and acidic residues" evidence="3">
    <location>
        <begin position="163"/>
        <end position="172"/>
    </location>
</feature>
<feature type="region of interest" description="Disordered" evidence="3">
    <location>
        <begin position="141"/>
        <end position="178"/>
    </location>
</feature>
<dbReference type="AlphaFoldDB" id="A0A2V0PD45"/>
<feature type="compositionally biased region" description="Basic and acidic residues" evidence="3">
    <location>
        <begin position="231"/>
        <end position="246"/>
    </location>
</feature>
<dbReference type="OrthoDB" id="329666at2759"/>
<reference evidence="4 5" key="1">
    <citation type="journal article" date="2018" name="Sci. Rep.">
        <title>Raphidocelis subcapitata (=Pseudokirchneriella subcapitata) provides an insight into genome evolution and environmental adaptations in the Sphaeropleales.</title>
        <authorList>
            <person name="Suzuki S."/>
            <person name="Yamaguchi H."/>
            <person name="Nakajima N."/>
            <person name="Kawachi M."/>
        </authorList>
    </citation>
    <scope>NUCLEOTIDE SEQUENCE [LARGE SCALE GENOMIC DNA]</scope>
    <source>
        <strain evidence="4 5">NIES-35</strain>
    </source>
</reference>
<dbReference type="GO" id="GO:0003682">
    <property type="term" value="F:chromatin binding"/>
    <property type="evidence" value="ECO:0007669"/>
    <property type="project" value="TreeGrafter"/>
</dbReference>
<dbReference type="PANTHER" id="PTHR13489">
    <property type="entry name" value="MINI-CHROMOSOME MAINTENANCE COMPLEX-BINDING PROTEIN"/>
    <property type="match status" value="1"/>
</dbReference>
<keyword evidence="2" id="KW-0539">Nucleus</keyword>
<evidence type="ECO:0000313" key="5">
    <source>
        <dbReference type="Proteomes" id="UP000247498"/>
    </source>
</evidence>
<dbReference type="InParanoid" id="A0A2V0PD45"/>
<sequence>MQHAGLEACIRRPLEVVQELFIQHGGDGSPDAANAAITKHFEAVLSNPAALQQVPCLTAATADNIPSGTLVRFRGMVQDMLNPEYYLGAYQLPDGGWRTTQCSDAPPADLAAARDTRVWERRPLYCARVPSEAGWAEARWTGLPQEPATPSAAGERGAKRGRPFSEEPRSADRASAGAAAPAAAAPCCAHGAAPPAAARDQDAAAAPAAAGRDAKQAKVDAAAAAAAAAGEGERQGRDQDAPREEGEGAEEQLPGPTCEPGDCIVYLHGEGEAFKLHDVVEVVGVVSVVPGLAAAAMAAQRRRAAERRAGADADGADAGMDVDGGAGGEGGVVDEMEDDVWGEAELGAHPPTSQALRLHALLARRVAPREPPPRAPCSLKPEELRASVGALRAGALRALAAALGGDELAAEYVLAAAIGNVHKRVDGTPHGHVHVNLVAPADPAAPNPAAPLRAALAALLPCVRALPLTLEAVNAGGWAPRKDHASGRLVRGVLQLPQGAVLLVDETGMAAGAIGERGVRSLQALQRVLADQQLPVDFQFYSADYPLDAAVITVSRGRSLLRDAHHVVLPLAPAPAPAAGAAAQPAPAVVPPAELEALRDYFGFVRGLQCQLDEAVAERLAGAFADAARAEPGFDLDLFNARVTLAKLLSLSAGQDRFDMSSWERAMALEAARRERLAAATQPRAAAAAPAPAPAAAVQPAA</sequence>
<name>A0A2V0PD45_9CHLO</name>
<dbReference type="EMBL" id="BDRX01000070">
    <property type="protein sequence ID" value="GBF95810.1"/>
    <property type="molecule type" value="Genomic_DNA"/>
</dbReference>
<comment type="subcellular location">
    <subcellularLocation>
        <location evidence="1">Nucleus</location>
    </subcellularLocation>
</comment>
<evidence type="ECO:0000256" key="3">
    <source>
        <dbReference type="SAM" id="MobiDB-lite"/>
    </source>
</evidence>
<dbReference type="GO" id="GO:0006261">
    <property type="term" value="P:DNA-templated DNA replication"/>
    <property type="evidence" value="ECO:0007669"/>
    <property type="project" value="TreeGrafter"/>
</dbReference>
<dbReference type="Pfam" id="PF09739">
    <property type="entry name" value="MCM_bind"/>
    <property type="match status" value="1"/>
</dbReference>
<proteinExistence type="predicted"/>
<dbReference type="PANTHER" id="PTHR13489:SF0">
    <property type="entry name" value="MINI-CHROMOSOME MAINTENANCE COMPLEX-BINDING PROTEIN"/>
    <property type="match status" value="1"/>
</dbReference>